<dbReference type="PANTHER" id="PTHR37946">
    <property type="entry name" value="SLL1969 PROTEIN"/>
    <property type="match status" value="1"/>
</dbReference>
<organism evidence="1 2">
    <name type="scientific">Stenotrophomonas acidaminiphila</name>
    <dbReference type="NCBI Taxonomy" id="128780"/>
    <lineage>
        <taxon>Bacteria</taxon>
        <taxon>Pseudomonadati</taxon>
        <taxon>Pseudomonadota</taxon>
        <taxon>Gammaproteobacteria</taxon>
        <taxon>Lysobacterales</taxon>
        <taxon>Lysobacteraceae</taxon>
        <taxon>Stenotrophomonas</taxon>
    </lineage>
</organism>
<evidence type="ECO:0000313" key="2">
    <source>
        <dbReference type="Proteomes" id="UP000061010"/>
    </source>
</evidence>
<dbReference type="PATRIC" id="fig|128780.6.peg.1110"/>
<dbReference type="Gene3D" id="3.40.50.1820">
    <property type="entry name" value="alpha/beta hydrolase"/>
    <property type="match status" value="1"/>
</dbReference>
<keyword evidence="1" id="KW-0808">Transferase</keyword>
<proteinExistence type="predicted"/>
<dbReference type="KEGG" id="sacz:AOT14_11110"/>
<name>A0A0S1AXN1_9GAMM</name>
<gene>
    <name evidence="1" type="ORF">AOT14_11110</name>
</gene>
<keyword evidence="2" id="KW-1185">Reference proteome</keyword>
<sequence length="216" mass="21900">MNTVSADKPRVIVLHGIWNARAWVGPLAWRLRARGFQVGVFGYPSVFGGPDVAVPSLIGRLRGQGPVSLVGHSLGGLVALEALRQAPELDVPRVVCLGSPLCGSETARALAGHGWAAALGRSGGLLQHGLPAWHGRAQVGLVAGSVPHGLGALMGALHGDSDGTVALAETRLPGLADHCVVPVSHSGLVLSPEVAALVAAFLRDGCFGAAAAQRAA</sequence>
<dbReference type="SUPFAM" id="SSF53474">
    <property type="entry name" value="alpha/beta-Hydrolases"/>
    <property type="match status" value="1"/>
</dbReference>
<reference evidence="1 2" key="1">
    <citation type="journal article" date="2015" name="Genome Announc.">
        <title>Complete Genome Sequencing of Stenotrophomonas acidaminiphila ZAC14D2_NAIMI4_2, a Multidrug-Resistant Strain Isolated from Sediments of a Polluted River in Mexico, Uncovers New Antibiotic Resistance Genes and a Novel Class-II Lasso Peptide Biosynthesis Gene Cluster.</title>
        <authorList>
            <person name="Vinuesa P."/>
            <person name="Ochoa-Sanchez L.E."/>
        </authorList>
    </citation>
    <scope>NUCLEOTIDE SEQUENCE [LARGE SCALE GENOMIC DNA]</scope>
    <source>
        <strain evidence="1 2">ZAC14D2_NAIMI4_2</strain>
    </source>
</reference>
<dbReference type="PANTHER" id="PTHR37946:SF1">
    <property type="entry name" value="SLL1969 PROTEIN"/>
    <property type="match status" value="1"/>
</dbReference>
<dbReference type="AlphaFoldDB" id="A0A0S1AXN1"/>
<dbReference type="OrthoDB" id="556502at2"/>
<dbReference type="GO" id="GO:0016740">
    <property type="term" value="F:transferase activity"/>
    <property type="evidence" value="ECO:0007669"/>
    <property type="project" value="UniProtKB-KW"/>
</dbReference>
<dbReference type="EMBL" id="CP012900">
    <property type="protein sequence ID" value="ALJ27523.1"/>
    <property type="molecule type" value="Genomic_DNA"/>
</dbReference>
<evidence type="ECO:0000313" key="1">
    <source>
        <dbReference type="EMBL" id="ALJ27523.1"/>
    </source>
</evidence>
<protein>
    <submittedName>
        <fullName evidence="1">Cob(I)alamin adenosyltransferase</fullName>
    </submittedName>
</protein>
<accession>A0A0S1AXN1</accession>
<dbReference type="InterPro" id="IPR029058">
    <property type="entry name" value="AB_hydrolase_fold"/>
</dbReference>
<dbReference type="Proteomes" id="UP000061010">
    <property type="component" value="Chromosome"/>
</dbReference>